<comment type="caution">
    <text evidence="1">The sequence shown here is derived from an EMBL/GenBank/DDBJ whole genome shotgun (WGS) entry which is preliminary data.</text>
</comment>
<gene>
    <name evidence="1" type="ORF">TRIVIDRAFT_186410</name>
</gene>
<dbReference type="RefSeq" id="XP_013956655.1">
    <property type="nucleotide sequence ID" value="XM_014101180.1"/>
</dbReference>
<dbReference type="HOGENOM" id="CLU_3037938_0_0_1"/>
<evidence type="ECO:0000313" key="1">
    <source>
        <dbReference type="EMBL" id="EHK22433.1"/>
    </source>
</evidence>
<keyword evidence="2" id="KW-1185">Reference proteome</keyword>
<dbReference type="AlphaFoldDB" id="G9MTT4"/>
<reference evidence="1 2" key="1">
    <citation type="journal article" date="2011" name="Genome Biol.">
        <title>Comparative genome sequence analysis underscores mycoparasitism as the ancestral life style of Trichoderma.</title>
        <authorList>
            <person name="Kubicek C.P."/>
            <person name="Herrera-Estrella A."/>
            <person name="Seidl-Seiboth V."/>
            <person name="Martinez D.A."/>
            <person name="Druzhinina I.S."/>
            <person name="Thon M."/>
            <person name="Zeilinger S."/>
            <person name="Casas-Flores S."/>
            <person name="Horwitz B.A."/>
            <person name="Mukherjee P.K."/>
            <person name="Mukherjee M."/>
            <person name="Kredics L."/>
            <person name="Alcaraz L.D."/>
            <person name="Aerts A."/>
            <person name="Antal Z."/>
            <person name="Atanasova L."/>
            <person name="Cervantes-Badillo M.G."/>
            <person name="Challacombe J."/>
            <person name="Chertkov O."/>
            <person name="McCluskey K."/>
            <person name="Coulpier F."/>
            <person name="Deshpande N."/>
            <person name="von Doehren H."/>
            <person name="Ebbole D.J."/>
            <person name="Esquivel-Naranjo E.U."/>
            <person name="Fekete E."/>
            <person name="Flipphi M."/>
            <person name="Glaser F."/>
            <person name="Gomez-Rodriguez E.Y."/>
            <person name="Gruber S."/>
            <person name="Han C."/>
            <person name="Henrissat B."/>
            <person name="Hermosa R."/>
            <person name="Hernandez-Onate M."/>
            <person name="Karaffa L."/>
            <person name="Kosti I."/>
            <person name="Le Crom S."/>
            <person name="Lindquist E."/>
            <person name="Lucas S."/>
            <person name="Luebeck M."/>
            <person name="Luebeck P.S."/>
            <person name="Margeot A."/>
            <person name="Metz B."/>
            <person name="Misra M."/>
            <person name="Nevalainen H."/>
            <person name="Omann M."/>
            <person name="Packer N."/>
            <person name="Perrone G."/>
            <person name="Uresti-Rivera E.E."/>
            <person name="Salamov A."/>
            <person name="Schmoll M."/>
            <person name="Seiboth B."/>
            <person name="Shapiro H."/>
            <person name="Sukno S."/>
            <person name="Tamayo-Ramos J.A."/>
            <person name="Tisch D."/>
            <person name="Wiest A."/>
            <person name="Wilkinson H.H."/>
            <person name="Zhang M."/>
            <person name="Coutinho P.M."/>
            <person name="Kenerley C.M."/>
            <person name="Monte E."/>
            <person name="Baker S.E."/>
            <person name="Grigoriev I.V."/>
        </authorList>
    </citation>
    <scope>NUCLEOTIDE SEQUENCE [LARGE SCALE GENOMIC DNA]</scope>
    <source>
        <strain evidence="2">Gv29-8 / FGSC 10586</strain>
    </source>
</reference>
<evidence type="ECO:0000313" key="2">
    <source>
        <dbReference type="Proteomes" id="UP000007115"/>
    </source>
</evidence>
<name>G9MTT4_HYPVG</name>
<dbReference type="InParanoid" id="G9MTT4"/>
<feature type="non-terminal residue" evidence="1">
    <location>
        <position position="1"/>
    </location>
</feature>
<sequence length="55" mass="6267">ITSIRRLPCSLLAAARWVPRQFYPEWRLFDGRGGRDGAAVTMVSFCLFTRSCFPS</sequence>
<accession>G9MTT4</accession>
<dbReference type="GeneID" id="25789266"/>
<protein>
    <submittedName>
        <fullName evidence="1">Uncharacterized protein</fullName>
    </submittedName>
</protein>
<dbReference type="VEuPathDB" id="FungiDB:TRIVIDRAFT_186410"/>
<dbReference type="EMBL" id="ABDF02000006">
    <property type="protein sequence ID" value="EHK22433.1"/>
    <property type="molecule type" value="Genomic_DNA"/>
</dbReference>
<organism evidence="1 2">
    <name type="scientific">Hypocrea virens (strain Gv29-8 / FGSC 10586)</name>
    <name type="common">Gliocladium virens</name>
    <name type="synonym">Trichoderma virens</name>
    <dbReference type="NCBI Taxonomy" id="413071"/>
    <lineage>
        <taxon>Eukaryota</taxon>
        <taxon>Fungi</taxon>
        <taxon>Dikarya</taxon>
        <taxon>Ascomycota</taxon>
        <taxon>Pezizomycotina</taxon>
        <taxon>Sordariomycetes</taxon>
        <taxon>Hypocreomycetidae</taxon>
        <taxon>Hypocreales</taxon>
        <taxon>Hypocreaceae</taxon>
        <taxon>Trichoderma</taxon>
    </lineage>
</organism>
<proteinExistence type="predicted"/>
<dbReference type="Proteomes" id="UP000007115">
    <property type="component" value="Unassembled WGS sequence"/>
</dbReference>